<dbReference type="Proteomes" id="UP000000263">
    <property type="component" value="Chromosome"/>
</dbReference>
<dbReference type="STRING" id="383372.Rcas_2593"/>
<dbReference type="HOGENOM" id="CLU_2976454_0_0_0"/>
<dbReference type="AlphaFoldDB" id="A7NMA7"/>
<protein>
    <submittedName>
        <fullName evidence="1">Uncharacterized protein</fullName>
    </submittedName>
</protein>
<dbReference type="RefSeq" id="WP_012121093.1">
    <property type="nucleotide sequence ID" value="NC_009767.1"/>
</dbReference>
<reference evidence="1 2" key="1">
    <citation type="submission" date="2007-08" db="EMBL/GenBank/DDBJ databases">
        <title>Complete sequence of Roseiflexus castenholzii DSM 13941.</title>
        <authorList>
            <consortium name="US DOE Joint Genome Institute"/>
            <person name="Copeland A."/>
            <person name="Lucas S."/>
            <person name="Lapidus A."/>
            <person name="Barry K."/>
            <person name="Glavina del Rio T."/>
            <person name="Dalin E."/>
            <person name="Tice H."/>
            <person name="Pitluck S."/>
            <person name="Thompson L.S."/>
            <person name="Brettin T."/>
            <person name="Bruce D."/>
            <person name="Detter J.C."/>
            <person name="Han C."/>
            <person name="Tapia R."/>
            <person name="Schmutz J."/>
            <person name="Larimer F."/>
            <person name="Land M."/>
            <person name="Hauser L."/>
            <person name="Kyrpides N."/>
            <person name="Mikhailova N."/>
            <person name="Bryant D.A."/>
            <person name="Hanada S."/>
            <person name="Tsukatani Y."/>
            <person name="Richardson P."/>
        </authorList>
    </citation>
    <scope>NUCLEOTIDE SEQUENCE [LARGE SCALE GENOMIC DNA]</scope>
    <source>
        <strain evidence="2">DSM 13941 / HLO8</strain>
    </source>
</reference>
<evidence type="ECO:0000313" key="1">
    <source>
        <dbReference type="EMBL" id="ABU58669.1"/>
    </source>
</evidence>
<sequence>MIGVSNLDVHLYTLDMEISLIIYEPATVTALYWIVADYVARLQPAELHYGCGNRSSKP</sequence>
<gene>
    <name evidence="1" type="ordered locus">Rcas_2593</name>
</gene>
<keyword evidence="2" id="KW-1185">Reference proteome</keyword>
<proteinExistence type="predicted"/>
<dbReference type="KEGG" id="rca:Rcas_2593"/>
<evidence type="ECO:0000313" key="2">
    <source>
        <dbReference type="Proteomes" id="UP000000263"/>
    </source>
</evidence>
<name>A7NMA7_ROSCS</name>
<accession>A7NMA7</accession>
<dbReference type="EMBL" id="CP000804">
    <property type="protein sequence ID" value="ABU58669.1"/>
    <property type="molecule type" value="Genomic_DNA"/>
</dbReference>
<organism evidence="1 2">
    <name type="scientific">Roseiflexus castenholzii (strain DSM 13941 / HLO8)</name>
    <dbReference type="NCBI Taxonomy" id="383372"/>
    <lineage>
        <taxon>Bacteria</taxon>
        <taxon>Bacillati</taxon>
        <taxon>Chloroflexota</taxon>
        <taxon>Chloroflexia</taxon>
        <taxon>Chloroflexales</taxon>
        <taxon>Roseiflexineae</taxon>
        <taxon>Roseiflexaceae</taxon>
        <taxon>Roseiflexus</taxon>
    </lineage>
</organism>